<proteinExistence type="predicted"/>
<name>A0A7C8ZFI6_OPUST</name>
<organism evidence="1">
    <name type="scientific">Opuntia streptacantha</name>
    <name type="common">Prickly pear cactus</name>
    <name type="synonym">Opuntia cardona</name>
    <dbReference type="NCBI Taxonomy" id="393608"/>
    <lineage>
        <taxon>Eukaryota</taxon>
        <taxon>Viridiplantae</taxon>
        <taxon>Streptophyta</taxon>
        <taxon>Embryophyta</taxon>
        <taxon>Tracheophyta</taxon>
        <taxon>Spermatophyta</taxon>
        <taxon>Magnoliopsida</taxon>
        <taxon>eudicotyledons</taxon>
        <taxon>Gunneridae</taxon>
        <taxon>Pentapetalae</taxon>
        <taxon>Caryophyllales</taxon>
        <taxon>Cactineae</taxon>
        <taxon>Cactaceae</taxon>
        <taxon>Opuntioideae</taxon>
        <taxon>Opuntia</taxon>
    </lineage>
</organism>
<reference evidence="1" key="1">
    <citation type="journal article" date="2013" name="J. Plant Res.">
        <title>Effect of fungi and light on seed germination of three Opuntia species from semiarid lands of central Mexico.</title>
        <authorList>
            <person name="Delgado-Sanchez P."/>
            <person name="Jimenez-Bremont J.F."/>
            <person name="Guerrero-Gonzalez Mde L."/>
            <person name="Flores J."/>
        </authorList>
    </citation>
    <scope>NUCLEOTIDE SEQUENCE</scope>
    <source>
        <tissue evidence="1">Cladode</tissue>
    </source>
</reference>
<reference evidence="1" key="2">
    <citation type="submission" date="2020-07" db="EMBL/GenBank/DDBJ databases">
        <authorList>
            <person name="Vera ALvarez R."/>
            <person name="Arias-Moreno D.M."/>
            <person name="Jimenez-Jacinto V."/>
            <person name="Jimenez-Bremont J.F."/>
            <person name="Swaminathan K."/>
            <person name="Moose S.P."/>
            <person name="Guerrero-Gonzalez M.L."/>
            <person name="Marino-Ramirez L."/>
            <person name="Landsman D."/>
            <person name="Rodriguez-Kessler M."/>
            <person name="Delgado-Sanchez P."/>
        </authorList>
    </citation>
    <scope>NUCLEOTIDE SEQUENCE</scope>
    <source>
        <tissue evidence="1">Cladode</tissue>
    </source>
</reference>
<evidence type="ECO:0000313" key="1">
    <source>
        <dbReference type="EMBL" id="MBA4642052.1"/>
    </source>
</evidence>
<protein>
    <submittedName>
        <fullName evidence="1">Uncharacterized protein</fullName>
    </submittedName>
</protein>
<dbReference type="AlphaFoldDB" id="A0A7C8ZFI6"/>
<sequence length="145" mass="16881">MHISSSCIDHLLPCGHKSTRPILPSCFVSFTVVVEHILMISWGKLMNCVMIEVIQHQGMSKARSETRRDTDICSTVLLVWESKKVPKSSHKHLNTNYEILEVCCILSIIYKSRLGCKKNEDTLPICKENNRFYQDKFRNRIEWLK</sequence>
<accession>A0A7C8ZFI6</accession>
<dbReference type="EMBL" id="GISG01126843">
    <property type="protein sequence ID" value="MBA4642052.1"/>
    <property type="molecule type" value="Transcribed_RNA"/>
</dbReference>